<name>X1BRT0_9ZZZZ</name>
<dbReference type="EMBL" id="BART01011580">
    <property type="protein sequence ID" value="GAG86883.1"/>
    <property type="molecule type" value="Genomic_DNA"/>
</dbReference>
<proteinExistence type="predicted"/>
<dbReference type="AlphaFoldDB" id="X1BRT0"/>
<organism evidence="1">
    <name type="scientific">marine sediment metagenome</name>
    <dbReference type="NCBI Taxonomy" id="412755"/>
    <lineage>
        <taxon>unclassified sequences</taxon>
        <taxon>metagenomes</taxon>
        <taxon>ecological metagenomes</taxon>
    </lineage>
</organism>
<sequence length="40" mass="4462">MNSSTNQAIVEADLVKKKVGNHMMFLDKTDTGISRVLIKK</sequence>
<evidence type="ECO:0000313" key="1">
    <source>
        <dbReference type="EMBL" id="GAG86883.1"/>
    </source>
</evidence>
<gene>
    <name evidence="1" type="ORF">S01H4_24597</name>
</gene>
<reference evidence="1" key="1">
    <citation type="journal article" date="2014" name="Front. Microbiol.">
        <title>High frequency of phylogenetically diverse reductive dehalogenase-homologous genes in deep subseafloor sedimentary metagenomes.</title>
        <authorList>
            <person name="Kawai M."/>
            <person name="Futagami T."/>
            <person name="Toyoda A."/>
            <person name="Takaki Y."/>
            <person name="Nishi S."/>
            <person name="Hori S."/>
            <person name="Arai W."/>
            <person name="Tsubouchi T."/>
            <person name="Morono Y."/>
            <person name="Uchiyama I."/>
            <person name="Ito T."/>
            <person name="Fujiyama A."/>
            <person name="Inagaki F."/>
            <person name="Takami H."/>
        </authorList>
    </citation>
    <scope>NUCLEOTIDE SEQUENCE</scope>
    <source>
        <strain evidence="1">Expedition CK06-06</strain>
    </source>
</reference>
<comment type="caution">
    <text evidence="1">The sequence shown here is derived from an EMBL/GenBank/DDBJ whole genome shotgun (WGS) entry which is preliminary data.</text>
</comment>
<feature type="non-terminal residue" evidence="1">
    <location>
        <position position="40"/>
    </location>
</feature>
<accession>X1BRT0</accession>
<protein>
    <submittedName>
        <fullName evidence="1">Uncharacterized protein</fullName>
    </submittedName>
</protein>